<name>A0A0L0FF21_9EUKA</name>
<dbReference type="Proteomes" id="UP000054560">
    <property type="component" value="Unassembled WGS sequence"/>
</dbReference>
<accession>A0A0L0FF21</accession>
<protein>
    <submittedName>
        <fullName evidence="1">Uncharacterized protein</fullName>
    </submittedName>
</protein>
<keyword evidence="2" id="KW-1185">Reference proteome</keyword>
<proteinExistence type="predicted"/>
<dbReference type="EMBL" id="KQ243667">
    <property type="protein sequence ID" value="KNC75374.1"/>
    <property type="molecule type" value="Genomic_DNA"/>
</dbReference>
<dbReference type="GeneID" id="25912602"/>
<dbReference type="AlphaFoldDB" id="A0A0L0FF21"/>
<organism evidence="1 2">
    <name type="scientific">Sphaeroforma arctica JP610</name>
    <dbReference type="NCBI Taxonomy" id="667725"/>
    <lineage>
        <taxon>Eukaryota</taxon>
        <taxon>Ichthyosporea</taxon>
        <taxon>Ichthyophonida</taxon>
        <taxon>Sphaeroforma</taxon>
    </lineage>
</organism>
<evidence type="ECO:0000313" key="2">
    <source>
        <dbReference type="Proteomes" id="UP000054560"/>
    </source>
</evidence>
<dbReference type="RefSeq" id="XP_014149276.1">
    <property type="nucleotide sequence ID" value="XM_014293801.1"/>
</dbReference>
<evidence type="ECO:0000313" key="1">
    <source>
        <dbReference type="EMBL" id="KNC75374.1"/>
    </source>
</evidence>
<sequence length="67" mass="7811">MARSKLYHAKKQKKDDQADLDNSNWFYNWLMGIKMELAHFGVYIDYIRTAKKPVASTHLLMYAADAS</sequence>
<reference evidence="1 2" key="1">
    <citation type="submission" date="2011-02" db="EMBL/GenBank/DDBJ databases">
        <title>The Genome Sequence of Sphaeroforma arctica JP610.</title>
        <authorList>
            <consortium name="The Broad Institute Genome Sequencing Platform"/>
            <person name="Russ C."/>
            <person name="Cuomo C."/>
            <person name="Young S.K."/>
            <person name="Zeng Q."/>
            <person name="Gargeya S."/>
            <person name="Alvarado L."/>
            <person name="Berlin A."/>
            <person name="Chapman S.B."/>
            <person name="Chen Z."/>
            <person name="Freedman E."/>
            <person name="Gellesch M."/>
            <person name="Goldberg J."/>
            <person name="Griggs A."/>
            <person name="Gujja S."/>
            <person name="Heilman E."/>
            <person name="Heiman D."/>
            <person name="Howarth C."/>
            <person name="Mehta T."/>
            <person name="Neiman D."/>
            <person name="Pearson M."/>
            <person name="Roberts A."/>
            <person name="Saif S."/>
            <person name="Shea T."/>
            <person name="Shenoy N."/>
            <person name="Sisk P."/>
            <person name="Stolte C."/>
            <person name="Sykes S."/>
            <person name="White J."/>
            <person name="Yandava C."/>
            <person name="Burger G."/>
            <person name="Gray M.W."/>
            <person name="Holland P.W.H."/>
            <person name="King N."/>
            <person name="Lang F.B.F."/>
            <person name="Roger A.J."/>
            <person name="Ruiz-Trillo I."/>
            <person name="Haas B."/>
            <person name="Nusbaum C."/>
            <person name="Birren B."/>
        </authorList>
    </citation>
    <scope>NUCLEOTIDE SEQUENCE [LARGE SCALE GENOMIC DNA]</scope>
    <source>
        <strain evidence="1 2">JP610</strain>
    </source>
</reference>
<gene>
    <name evidence="1" type="ORF">SARC_12098</name>
</gene>